<dbReference type="Gene3D" id="3.30.200.20">
    <property type="entry name" value="Phosphorylase Kinase, domain 1"/>
    <property type="match status" value="1"/>
</dbReference>
<dbReference type="Proteomes" id="UP000823388">
    <property type="component" value="Chromosome 4K"/>
</dbReference>
<dbReference type="InterPro" id="IPR017441">
    <property type="entry name" value="Protein_kinase_ATP_BS"/>
</dbReference>
<dbReference type="PROSITE" id="PS00107">
    <property type="entry name" value="PROTEIN_KINASE_ATP"/>
    <property type="match status" value="1"/>
</dbReference>
<feature type="compositionally biased region" description="Polar residues" evidence="7">
    <location>
        <begin position="419"/>
        <end position="430"/>
    </location>
</feature>
<proteinExistence type="inferred from homology"/>
<keyword evidence="4 5" id="KW-0067">ATP-binding</keyword>
<keyword evidence="2 5" id="KW-0547">Nucleotide-binding</keyword>
<reference evidence="9 10" key="1">
    <citation type="submission" date="2020-05" db="EMBL/GenBank/DDBJ databases">
        <title>WGS assembly of Panicum virgatum.</title>
        <authorList>
            <person name="Lovell J.T."/>
            <person name="Jenkins J."/>
            <person name="Shu S."/>
            <person name="Juenger T.E."/>
            <person name="Schmutz J."/>
        </authorList>
    </citation>
    <scope>NUCLEOTIDE SEQUENCE [LARGE SCALE GENOMIC DNA]</scope>
    <source>
        <strain evidence="10">cv. AP13</strain>
    </source>
</reference>
<evidence type="ECO:0000256" key="3">
    <source>
        <dbReference type="ARBA" id="ARBA00022777"/>
    </source>
</evidence>
<evidence type="ECO:0000256" key="1">
    <source>
        <dbReference type="ARBA" id="ARBA00022679"/>
    </source>
</evidence>
<dbReference type="PROSITE" id="PS00108">
    <property type="entry name" value="PROTEIN_KINASE_ST"/>
    <property type="match status" value="1"/>
</dbReference>
<evidence type="ECO:0000259" key="8">
    <source>
        <dbReference type="PROSITE" id="PS50011"/>
    </source>
</evidence>
<dbReference type="SUPFAM" id="SSF56112">
    <property type="entry name" value="Protein kinase-like (PK-like)"/>
    <property type="match status" value="1"/>
</dbReference>
<gene>
    <name evidence="9" type="ORF">PVAP13_4KG206915</name>
</gene>
<feature type="domain" description="Protein kinase" evidence="8">
    <location>
        <begin position="37"/>
        <end position="321"/>
    </location>
</feature>
<evidence type="ECO:0000256" key="7">
    <source>
        <dbReference type="SAM" id="MobiDB-lite"/>
    </source>
</evidence>
<name>A0A8T0TKD5_PANVG</name>
<dbReference type="PANTHER" id="PTHR45707">
    <property type="entry name" value="C2 CALCIUM/LIPID-BINDING PLANT PHOSPHORIBOSYLTRANSFERASE FAMILY PROTEIN"/>
    <property type="match status" value="1"/>
</dbReference>
<evidence type="ECO:0000313" key="9">
    <source>
        <dbReference type="EMBL" id="KAG2612382.1"/>
    </source>
</evidence>
<organism evidence="9 10">
    <name type="scientific">Panicum virgatum</name>
    <name type="common">Blackwell switchgrass</name>
    <dbReference type="NCBI Taxonomy" id="38727"/>
    <lineage>
        <taxon>Eukaryota</taxon>
        <taxon>Viridiplantae</taxon>
        <taxon>Streptophyta</taxon>
        <taxon>Embryophyta</taxon>
        <taxon>Tracheophyta</taxon>
        <taxon>Spermatophyta</taxon>
        <taxon>Magnoliopsida</taxon>
        <taxon>Liliopsida</taxon>
        <taxon>Poales</taxon>
        <taxon>Poaceae</taxon>
        <taxon>PACMAD clade</taxon>
        <taxon>Panicoideae</taxon>
        <taxon>Panicodae</taxon>
        <taxon>Paniceae</taxon>
        <taxon>Panicinae</taxon>
        <taxon>Panicum</taxon>
        <taxon>Panicum sect. Hiantes</taxon>
    </lineage>
</organism>
<keyword evidence="6" id="KW-0723">Serine/threonine-protein kinase</keyword>
<comment type="similarity">
    <text evidence="6">Belongs to the protein kinase superfamily.</text>
</comment>
<dbReference type="PROSITE" id="PS50011">
    <property type="entry name" value="PROTEIN_KINASE_DOM"/>
    <property type="match status" value="1"/>
</dbReference>
<keyword evidence="3" id="KW-0418">Kinase</keyword>
<evidence type="ECO:0000256" key="6">
    <source>
        <dbReference type="RuleBase" id="RU000304"/>
    </source>
</evidence>
<evidence type="ECO:0000256" key="4">
    <source>
        <dbReference type="ARBA" id="ARBA00022840"/>
    </source>
</evidence>
<dbReference type="InterPro" id="IPR011009">
    <property type="entry name" value="Kinase-like_dom_sf"/>
</dbReference>
<keyword evidence="10" id="KW-1185">Reference proteome</keyword>
<feature type="region of interest" description="Disordered" evidence="7">
    <location>
        <begin position="390"/>
        <end position="430"/>
    </location>
</feature>
<evidence type="ECO:0000256" key="2">
    <source>
        <dbReference type="ARBA" id="ARBA00022741"/>
    </source>
</evidence>
<dbReference type="PANTHER" id="PTHR45707:SF71">
    <property type="entry name" value="PROTEIN KINASE DOMAIN-CONTAINING PROTEIN"/>
    <property type="match status" value="1"/>
</dbReference>
<dbReference type="GO" id="GO:0004674">
    <property type="term" value="F:protein serine/threonine kinase activity"/>
    <property type="evidence" value="ECO:0007669"/>
    <property type="project" value="UniProtKB-KW"/>
</dbReference>
<dbReference type="InterPro" id="IPR000719">
    <property type="entry name" value="Prot_kinase_dom"/>
</dbReference>
<comment type="caution">
    <text evidence="9">The sequence shown here is derived from an EMBL/GenBank/DDBJ whole genome shotgun (WGS) entry which is preliminary data.</text>
</comment>
<dbReference type="SMART" id="SM00220">
    <property type="entry name" value="S_TKc"/>
    <property type="match status" value="1"/>
</dbReference>
<keyword evidence="1" id="KW-0808">Transferase</keyword>
<dbReference type="Gene3D" id="1.10.510.10">
    <property type="entry name" value="Transferase(Phosphotransferase) domain 1"/>
    <property type="match status" value="1"/>
</dbReference>
<dbReference type="AlphaFoldDB" id="A0A8T0TKD5"/>
<dbReference type="InterPro" id="IPR008271">
    <property type="entry name" value="Ser/Thr_kinase_AS"/>
</dbReference>
<protein>
    <recommendedName>
        <fullName evidence="8">Protein kinase domain-containing protein</fullName>
    </recommendedName>
</protein>
<evidence type="ECO:0000256" key="5">
    <source>
        <dbReference type="PROSITE-ProRule" id="PRU10141"/>
    </source>
</evidence>
<dbReference type="FunFam" id="1.10.510.10:FF:000870">
    <property type="entry name" value="OSJNBa0016N04.16-like protein"/>
    <property type="match status" value="1"/>
</dbReference>
<dbReference type="FunFam" id="3.30.200.20:FF:000465">
    <property type="entry name" value="Cysteine-rich receptor-like protein kinase 6"/>
    <property type="match status" value="1"/>
</dbReference>
<dbReference type="Pfam" id="PF00069">
    <property type="entry name" value="Pkinase"/>
    <property type="match status" value="1"/>
</dbReference>
<evidence type="ECO:0000313" key="10">
    <source>
        <dbReference type="Proteomes" id="UP000823388"/>
    </source>
</evidence>
<accession>A0A8T0TKD5</accession>
<feature type="binding site" evidence="5">
    <location>
        <position position="65"/>
    </location>
    <ligand>
        <name>ATP</name>
        <dbReference type="ChEBI" id="CHEBI:30616"/>
    </ligand>
</feature>
<dbReference type="GO" id="GO:0005524">
    <property type="term" value="F:ATP binding"/>
    <property type="evidence" value="ECO:0007669"/>
    <property type="project" value="UniProtKB-UniRule"/>
</dbReference>
<sequence>MDHLEYSECGELERILQDPNAQPCGVRLQYLRDITNFSSMQELGRGGFGVVYKGLLPSGAIVAVKNLLSMSQFQEKQFKNEVDNLMRVRHQNIVRFVGYCYETWHEYIEYNGGHVFAEMPKRLLCFEYMPNGSLDKYISEETCGLDWQKRYKIIKGICCGLHYLHKECQINSSIIHLDLKPENILLDDNMVPKIADFGLAKLFEDPKTQSLATSPMGSRGYMAPEYLYEGIISTKADIYSLGVIIIQMITGLRVKHYDSFLSEDFVEHVVKNWRSRCEEAPSETDCKRIKSCLEIGLSCIKTNKRERPDIREILEIFDIWESANFNVSDEERPTANQVFNTAPAPPANLPMPNLVPENSPSKEDVELAMAINSLIQSAIAEGVPNVQPNASTPSTNGWGIPPSNFHNGWRPPAAPAPSKLSSRSQAQVDTPKQQHIQWMGHAWNKLWPKLIYTQR</sequence>
<dbReference type="EMBL" id="CM029043">
    <property type="protein sequence ID" value="KAG2612382.1"/>
    <property type="molecule type" value="Genomic_DNA"/>
</dbReference>